<keyword evidence="4 9" id="KW-0812">Transmembrane</keyword>
<keyword evidence="13" id="KW-1185">Reference proteome</keyword>
<dbReference type="EMBL" id="GL378326">
    <property type="protein sequence ID" value="EFJ51660.1"/>
    <property type="molecule type" value="Genomic_DNA"/>
</dbReference>
<evidence type="ECO:0000313" key="13">
    <source>
        <dbReference type="Proteomes" id="UP000001058"/>
    </source>
</evidence>
<dbReference type="GO" id="GO:0051117">
    <property type="term" value="F:ATPase binding"/>
    <property type="evidence" value="ECO:0007669"/>
    <property type="project" value="TreeGrafter"/>
</dbReference>
<feature type="transmembrane region" description="Helical" evidence="9">
    <location>
        <begin position="801"/>
        <end position="822"/>
    </location>
</feature>
<gene>
    <name evidence="12" type="ORF">VOLCADRAFT_79461</name>
</gene>
<keyword evidence="5 9" id="KW-0375">Hydrogen ion transport</keyword>
<evidence type="ECO:0000256" key="6">
    <source>
        <dbReference type="ARBA" id="ARBA00022989"/>
    </source>
</evidence>
<dbReference type="Pfam" id="PF01496">
    <property type="entry name" value="V_ATPase_I"/>
    <property type="match status" value="1"/>
</dbReference>
<reference evidence="12 13" key="1">
    <citation type="journal article" date="2010" name="Science">
        <title>Genomic analysis of organismal complexity in the multicellular green alga Volvox carteri.</title>
        <authorList>
            <person name="Prochnik S.E."/>
            <person name="Umen J."/>
            <person name="Nedelcu A.M."/>
            <person name="Hallmann A."/>
            <person name="Miller S.M."/>
            <person name="Nishii I."/>
            <person name="Ferris P."/>
            <person name="Kuo A."/>
            <person name="Mitros T."/>
            <person name="Fritz-Laylin L.K."/>
            <person name="Hellsten U."/>
            <person name="Chapman J."/>
            <person name="Simakov O."/>
            <person name="Rensing S.A."/>
            <person name="Terry A."/>
            <person name="Pangilinan J."/>
            <person name="Kapitonov V."/>
            <person name="Jurka J."/>
            <person name="Salamov A."/>
            <person name="Shapiro H."/>
            <person name="Schmutz J."/>
            <person name="Grimwood J."/>
            <person name="Lindquist E."/>
            <person name="Lucas S."/>
            <person name="Grigoriev I.V."/>
            <person name="Schmitt R."/>
            <person name="Kirk D."/>
            <person name="Rokhsar D.S."/>
        </authorList>
    </citation>
    <scope>NUCLEOTIDE SEQUENCE [LARGE SCALE GENOMIC DNA]</scope>
    <source>
        <strain evidence="13">f. Nagariensis / Eve</strain>
    </source>
</reference>
<accession>D8TL22</accession>
<feature type="transmembrane region" description="Helical" evidence="9">
    <location>
        <begin position="564"/>
        <end position="582"/>
    </location>
</feature>
<dbReference type="AlphaFoldDB" id="D8TL22"/>
<dbReference type="GO" id="GO:0007035">
    <property type="term" value="P:vacuolar acidification"/>
    <property type="evidence" value="ECO:0007669"/>
    <property type="project" value="TreeGrafter"/>
</dbReference>
<dbReference type="STRING" id="3068.D8TL22"/>
<dbReference type="PANTHER" id="PTHR11629:SF63">
    <property type="entry name" value="V-TYPE PROTON ATPASE SUBUNIT A"/>
    <property type="match status" value="1"/>
</dbReference>
<comment type="similarity">
    <text evidence="2 9">Belongs to the V-ATPase 116 kDa subunit family.</text>
</comment>
<evidence type="ECO:0000256" key="4">
    <source>
        <dbReference type="ARBA" id="ARBA00022692"/>
    </source>
</evidence>
<evidence type="ECO:0000256" key="1">
    <source>
        <dbReference type="ARBA" id="ARBA00004141"/>
    </source>
</evidence>
<keyword evidence="7 9" id="KW-0406">Ion transport</keyword>
<dbReference type="FunCoup" id="D8TL22">
    <property type="interactions" value="1580"/>
</dbReference>
<name>D8TL22_VOLCA</name>
<feature type="transmembrane region" description="Helical" evidence="9">
    <location>
        <begin position="594"/>
        <end position="617"/>
    </location>
</feature>
<dbReference type="Proteomes" id="UP000001058">
    <property type="component" value="Unassembled WGS sequence"/>
</dbReference>
<keyword evidence="8 9" id="KW-0472">Membrane</keyword>
<dbReference type="GO" id="GO:0046961">
    <property type="term" value="F:proton-transporting ATPase activity, rotational mechanism"/>
    <property type="evidence" value="ECO:0007669"/>
    <property type="project" value="InterPro"/>
</dbReference>
<sequence length="868" mass="98216">MDKLLDFGFQNIDLWRSEEMELVRLLIPSESAHDTVAALGEVGLLQFKDLNPEKSAFQRTYANQVKRCDEMARRLRFFQEQVEKAGLTPAVRGSPTGKHELDDLESKLQELEKELITMNENTERLDRTYNELVELQVVLEHAAKFFDKAKANVRVEAFDRDYSGVQENPDAPLLEMGAQDKIARIGFVAGTIPAEKVNGFERLLFRATRGNMYLRQGSVGEVKDPITNETISKHVFVIFFAGDRSKIKIMKICEAFNANRYPFPDDPARQRQMDSEVTARIRELQTTIDAGERHRKSLLQTIAANMDEWATLVRREKAVYHTLNKMNVDVTSKVLVAEAWVPSVAKLEVQRVLRESAENSSTQVHVIVQPVATHEMPPTYFRTNKFTSAFQNIVDSYGVARYREVNPAVLTLMTFPFLFAVMFGDFGHAILMIAFAAFLVWKEKQLAKQDLGDMLSLLFGGRYVILLMGIFAFYVGFIYNEFFSMPTVIFGRTRFKCFHSDYSEIVNDDGVSITNQIDPRDCKAQYGGVLMMPRDSAPVVFGMDPIWHGRKTELPYFNSIKMKMSILLGVTHMDFGILNSLFNNMYFREPLSIFCEFIPQMIFLNSIFGYLCLLIIIKWCSGKLTDLYHVMIYMFLSPGAGPEKKEDELINGQGGLQVFLLLIAFFAVPWMLLPKPLILKKRHEAMQAAKVGNFVEMTQNYGALADDEEGRHRPHGGEHGHTSSGGQGGDHGGGHGDHGHGEFQFGEVMVHQMIHTIEFVLGAVSNTASYLRLWALSLAHSQLSGVFYDRVLMLTISMNNVGAMIIGFFVFACATLGVLMVMESLSAFLHALRLHWVEYQGKFYKGDGYTFTPFSFKTLKQSEEGGAN</sequence>
<dbReference type="eggNOG" id="KOG2189">
    <property type="taxonomic scope" value="Eukaryota"/>
</dbReference>
<keyword evidence="10" id="KW-0175">Coiled coil</keyword>
<keyword evidence="6 9" id="KW-1133">Transmembrane helix</keyword>
<dbReference type="InterPro" id="IPR026028">
    <property type="entry name" value="V-type_ATPase_116kDa_su_euka"/>
</dbReference>
<feature type="transmembrane region" description="Helical" evidence="9">
    <location>
        <begin position="654"/>
        <end position="673"/>
    </location>
</feature>
<evidence type="ECO:0000256" key="3">
    <source>
        <dbReference type="ARBA" id="ARBA00022448"/>
    </source>
</evidence>
<dbReference type="GO" id="GO:0000220">
    <property type="term" value="C:vacuolar proton-transporting V-type ATPase, V0 domain"/>
    <property type="evidence" value="ECO:0007669"/>
    <property type="project" value="InterPro"/>
</dbReference>
<feature type="region of interest" description="Disordered" evidence="11">
    <location>
        <begin position="707"/>
        <end position="737"/>
    </location>
</feature>
<proteinExistence type="inferred from homology"/>
<dbReference type="PIRSF" id="PIRSF001293">
    <property type="entry name" value="ATP6V0A1"/>
    <property type="match status" value="1"/>
</dbReference>
<keyword evidence="3 9" id="KW-0813">Transport</keyword>
<dbReference type="InParanoid" id="D8TL22"/>
<comment type="subcellular location">
    <subcellularLocation>
        <location evidence="1">Membrane</location>
        <topology evidence="1">Multi-pass membrane protein</topology>
    </subcellularLocation>
</comment>
<evidence type="ECO:0000256" key="10">
    <source>
        <dbReference type="SAM" id="Coils"/>
    </source>
</evidence>
<organism evidence="13">
    <name type="scientific">Volvox carteri f. nagariensis</name>
    <dbReference type="NCBI Taxonomy" id="3068"/>
    <lineage>
        <taxon>Eukaryota</taxon>
        <taxon>Viridiplantae</taxon>
        <taxon>Chlorophyta</taxon>
        <taxon>core chlorophytes</taxon>
        <taxon>Chlorophyceae</taxon>
        <taxon>CS clade</taxon>
        <taxon>Chlamydomonadales</taxon>
        <taxon>Volvocaceae</taxon>
        <taxon>Volvox</taxon>
    </lineage>
</organism>
<dbReference type="RefSeq" id="XP_002947070.1">
    <property type="nucleotide sequence ID" value="XM_002947024.1"/>
</dbReference>
<dbReference type="PANTHER" id="PTHR11629">
    <property type="entry name" value="VACUOLAR PROTON ATPASES"/>
    <property type="match status" value="1"/>
</dbReference>
<feature type="compositionally biased region" description="Basic and acidic residues" evidence="11">
    <location>
        <begin position="709"/>
        <end position="721"/>
    </location>
</feature>
<evidence type="ECO:0000256" key="9">
    <source>
        <dbReference type="RuleBase" id="RU361189"/>
    </source>
</evidence>
<feature type="transmembrane region" description="Helical" evidence="9">
    <location>
        <begin position="417"/>
        <end position="441"/>
    </location>
</feature>
<comment type="function">
    <text evidence="9">Essential component of the vacuolar proton pump (V-ATPase), a multimeric enzyme that catalyzes the translocation of protons across the membranes. Required for assembly and activity of the V-ATPase.</text>
</comment>
<feature type="transmembrane region" description="Helical" evidence="9">
    <location>
        <begin position="462"/>
        <end position="479"/>
    </location>
</feature>
<dbReference type="GeneID" id="9620171"/>
<evidence type="ECO:0000256" key="11">
    <source>
        <dbReference type="SAM" id="MobiDB-lite"/>
    </source>
</evidence>
<dbReference type="OrthoDB" id="10264220at2759"/>
<protein>
    <recommendedName>
        <fullName evidence="9">V-type proton ATPase subunit a</fullName>
    </recommendedName>
</protein>
<evidence type="ECO:0000256" key="2">
    <source>
        <dbReference type="ARBA" id="ARBA00009904"/>
    </source>
</evidence>
<dbReference type="InterPro" id="IPR002490">
    <property type="entry name" value="V-ATPase_116kDa_su"/>
</dbReference>
<feature type="coiled-coil region" evidence="10">
    <location>
        <begin position="94"/>
        <end position="128"/>
    </location>
</feature>
<evidence type="ECO:0000256" key="8">
    <source>
        <dbReference type="ARBA" id="ARBA00023136"/>
    </source>
</evidence>
<evidence type="ECO:0000256" key="5">
    <source>
        <dbReference type="ARBA" id="ARBA00022781"/>
    </source>
</evidence>
<evidence type="ECO:0000256" key="7">
    <source>
        <dbReference type="ARBA" id="ARBA00023065"/>
    </source>
</evidence>
<evidence type="ECO:0000313" key="12">
    <source>
        <dbReference type="EMBL" id="EFJ51660.1"/>
    </source>
</evidence>
<dbReference type="KEGG" id="vcn:VOLCADRAFT_79461"/>